<evidence type="ECO:0000313" key="3">
    <source>
        <dbReference type="EMBL" id="RDV14935.1"/>
    </source>
</evidence>
<name>A0A3D8LC15_9BACT</name>
<dbReference type="Proteomes" id="UP000256708">
    <property type="component" value="Unassembled WGS sequence"/>
</dbReference>
<keyword evidence="2" id="KW-0472">Membrane</keyword>
<feature type="transmembrane region" description="Helical" evidence="2">
    <location>
        <begin position="20"/>
        <end position="41"/>
    </location>
</feature>
<evidence type="ECO:0000256" key="2">
    <source>
        <dbReference type="SAM" id="Phobius"/>
    </source>
</evidence>
<dbReference type="EMBL" id="QRGR01000011">
    <property type="protein sequence ID" value="RDV14935.1"/>
    <property type="molecule type" value="Genomic_DNA"/>
</dbReference>
<feature type="region of interest" description="Disordered" evidence="1">
    <location>
        <begin position="119"/>
        <end position="139"/>
    </location>
</feature>
<evidence type="ECO:0008006" key="5">
    <source>
        <dbReference type="Google" id="ProtNLM"/>
    </source>
</evidence>
<dbReference type="OrthoDB" id="893974at2"/>
<protein>
    <recommendedName>
        <fullName evidence="5">TIGR02588 family protein</fullName>
    </recommendedName>
</protein>
<evidence type="ECO:0000313" key="4">
    <source>
        <dbReference type="Proteomes" id="UP000256708"/>
    </source>
</evidence>
<reference evidence="4" key="1">
    <citation type="submission" date="2018-08" db="EMBL/GenBank/DDBJ databases">
        <authorList>
            <person name="Liu Z.-W."/>
            <person name="Du Z.-J."/>
        </authorList>
    </citation>
    <scope>NUCLEOTIDE SEQUENCE [LARGE SCALE GENOMIC DNA]</scope>
    <source>
        <strain evidence="4">H4X</strain>
    </source>
</reference>
<proteinExistence type="predicted"/>
<organism evidence="3 4">
    <name type="scientific">Pontibacter diazotrophicus</name>
    <dbReference type="NCBI Taxonomy" id="1400979"/>
    <lineage>
        <taxon>Bacteria</taxon>
        <taxon>Pseudomonadati</taxon>
        <taxon>Bacteroidota</taxon>
        <taxon>Cytophagia</taxon>
        <taxon>Cytophagales</taxon>
        <taxon>Hymenobacteraceae</taxon>
        <taxon>Pontibacter</taxon>
    </lineage>
</organism>
<keyword evidence="2" id="KW-1133">Transmembrane helix</keyword>
<dbReference type="AlphaFoldDB" id="A0A3D8LC15"/>
<sequence>MDDNGNHKKQQEVKDQKNLLEWAVFWLSLLLVTTVIGYLGYQAYTYTPSSPEIRVEVQPEPTPQQPNRYHVLVHNDGAITAEAVKVELVLQEAGEEVEKVEMEMMWVPQQSRREGWANFTRKPTNKNSVSAHVVSYQKP</sequence>
<accession>A0A3D8LC15</accession>
<evidence type="ECO:0000256" key="1">
    <source>
        <dbReference type="SAM" id="MobiDB-lite"/>
    </source>
</evidence>
<gene>
    <name evidence="3" type="ORF">DXT99_11635</name>
</gene>
<feature type="compositionally biased region" description="Polar residues" evidence="1">
    <location>
        <begin position="121"/>
        <end position="130"/>
    </location>
</feature>
<comment type="caution">
    <text evidence="3">The sequence shown here is derived from an EMBL/GenBank/DDBJ whole genome shotgun (WGS) entry which is preliminary data.</text>
</comment>
<dbReference type="RefSeq" id="WP_115565727.1">
    <property type="nucleotide sequence ID" value="NZ_QRGR01000011.1"/>
</dbReference>
<keyword evidence="2" id="KW-0812">Transmembrane</keyword>
<keyword evidence="4" id="KW-1185">Reference proteome</keyword>